<dbReference type="Pfam" id="PF04464">
    <property type="entry name" value="Glyphos_transf"/>
    <property type="match status" value="1"/>
</dbReference>
<gene>
    <name evidence="3" type="ORF">EAH86_01465</name>
</gene>
<name>A0A502D0Z3_9MICO</name>
<evidence type="ECO:0000256" key="1">
    <source>
        <dbReference type="SAM" id="MobiDB-lite"/>
    </source>
</evidence>
<proteinExistence type="predicted"/>
<evidence type="ECO:0008006" key="5">
    <source>
        <dbReference type="Google" id="ProtNLM"/>
    </source>
</evidence>
<dbReference type="GO" id="GO:0047355">
    <property type="term" value="F:CDP-glycerol glycerophosphotransferase activity"/>
    <property type="evidence" value="ECO:0007669"/>
    <property type="project" value="InterPro"/>
</dbReference>
<sequence length="640" mass="68926">MGVMARAEVTPSPDRAVRGSPPPGSFVVLTSRAGLQCSIDPVFDGTMNAAAHLRRLENWAAGLWALSAVVSVVAALAGWGVVLGIALLVLVVSDLLLHSGEDPQFPRWLELHEMGAVDRALFREGVALLGWALATRPSPWTVVAAVTAVGIVHGVHVVYRAATAPFARMDRARLVWRGLEVDGRTESPAPLGPPVPSPPPLPVGSQGVLQLDVLVLVGLLVSWASTSPVPVVVMLVGVVVCAAVVAWRVLARIRLVRSLPLPEEDNARLFGALVDHAPEVAVYFSGGRGTTYQLNVWIETIDRLTRPAVIFVRERHHLDELLPTSTPVVVLPRARDVEAFCVPSIRVVLYPTTVIKNNHMIRLPGPRHVFINHGDGDKSVTYSPLHRVFDEIWVAGQAGCDRYLNRGEGIRPDQLHRVGRPQLAHIERLTERPRTSGTVLYAPTWEGNFSGVDYSSVATMGERIVDVLTDPALGLTVLFKAHPATGTRLGAAAAARAAIEARLSAPGTPHRVVGTAPDALYSAFNEADVLVADISSVVADFLASRKPYLVTNPRDTEQAAFHADFPSTAAGALIRPDVEGLAQAIREALGEDRFREHREELATYFLGHPVGDPIAHFVAEVERAVERTPPRLSAAGESAR</sequence>
<dbReference type="OrthoDB" id="7806295at2"/>
<comment type="caution">
    <text evidence="3">The sequence shown here is derived from an EMBL/GenBank/DDBJ whole genome shotgun (WGS) entry which is preliminary data.</text>
</comment>
<dbReference type="AlphaFoldDB" id="A0A502D0Z3"/>
<keyword evidence="2" id="KW-0472">Membrane</keyword>
<feature type="transmembrane region" description="Helical" evidence="2">
    <location>
        <begin position="63"/>
        <end position="92"/>
    </location>
</feature>
<dbReference type="SUPFAM" id="SSF53756">
    <property type="entry name" value="UDP-Glycosyltransferase/glycogen phosphorylase"/>
    <property type="match status" value="1"/>
</dbReference>
<organism evidence="3 4">
    <name type="scientific">Pedococcus bigeumensis</name>
    <dbReference type="NCBI Taxonomy" id="433644"/>
    <lineage>
        <taxon>Bacteria</taxon>
        <taxon>Bacillati</taxon>
        <taxon>Actinomycetota</taxon>
        <taxon>Actinomycetes</taxon>
        <taxon>Micrococcales</taxon>
        <taxon>Intrasporangiaceae</taxon>
        <taxon>Pedococcus</taxon>
    </lineage>
</organism>
<reference evidence="3 4" key="1">
    <citation type="journal article" date="2019" name="Environ. Microbiol.">
        <title>Species interactions and distinct microbial communities in high Arctic permafrost affected cryosols are associated with the CH4 and CO2 gas fluxes.</title>
        <authorList>
            <person name="Altshuler I."/>
            <person name="Hamel J."/>
            <person name="Turney S."/>
            <person name="Magnuson E."/>
            <person name="Levesque R."/>
            <person name="Greer C."/>
            <person name="Whyte L.G."/>
        </authorList>
    </citation>
    <scope>NUCLEOTIDE SEQUENCE [LARGE SCALE GENOMIC DNA]</scope>
    <source>
        <strain evidence="3 4">S9.3A</strain>
    </source>
</reference>
<dbReference type="Proteomes" id="UP000317722">
    <property type="component" value="Unassembled WGS sequence"/>
</dbReference>
<evidence type="ECO:0000313" key="3">
    <source>
        <dbReference type="EMBL" id="TPG19207.1"/>
    </source>
</evidence>
<dbReference type="GO" id="GO:0016020">
    <property type="term" value="C:membrane"/>
    <property type="evidence" value="ECO:0007669"/>
    <property type="project" value="InterPro"/>
</dbReference>
<dbReference type="EMBL" id="RCZM01000001">
    <property type="protein sequence ID" value="TPG19207.1"/>
    <property type="molecule type" value="Genomic_DNA"/>
</dbReference>
<dbReference type="InterPro" id="IPR043148">
    <property type="entry name" value="TagF_C"/>
</dbReference>
<evidence type="ECO:0000313" key="4">
    <source>
        <dbReference type="Proteomes" id="UP000317722"/>
    </source>
</evidence>
<dbReference type="InterPro" id="IPR007554">
    <property type="entry name" value="Glycerophosphate_synth"/>
</dbReference>
<feature type="transmembrane region" description="Helical" evidence="2">
    <location>
        <begin position="231"/>
        <end position="250"/>
    </location>
</feature>
<evidence type="ECO:0000256" key="2">
    <source>
        <dbReference type="SAM" id="Phobius"/>
    </source>
</evidence>
<feature type="region of interest" description="Disordered" evidence="1">
    <location>
        <begin position="1"/>
        <end position="21"/>
    </location>
</feature>
<accession>A0A502D0Z3</accession>
<keyword evidence="2" id="KW-1133">Transmembrane helix</keyword>
<dbReference type="Gene3D" id="3.40.50.12580">
    <property type="match status" value="1"/>
</dbReference>
<keyword evidence="2" id="KW-0812">Transmembrane</keyword>
<keyword evidence="4" id="KW-1185">Reference proteome</keyword>
<feature type="transmembrane region" description="Helical" evidence="2">
    <location>
        <begin position="140"/>
        <end position="159"/>
    </location>
</feature>
<protein>
    <recommendedName>
        <fullName evidence="5">CDP-glycerol:poly(Glycerophosphate) glycerophosphotransferase</fullName>
    </recommendedName>
</protein>